<name>A0A7X0U9G9_9BURK</name>
<dbReference type="SUPFAM" id="SSF53474">
    <property type="entry name" value="alpha/beta-Hydrolases"/>
    <property type="match status" value="1"/>
</dbReference>
<sequence>MTTNPPPTPAPQLLLIPGLAGDATMWRFQREALPAALRPEVTDVHTRPEATTVQKMAALLLERYSGPLLLCGASMGGMVAMEAARQAPGRVLGLALLGTSARPETSEMQALREAAIELFEQGRVREVIEPNVAFAFHPSGAARVDLVQDYLDFVLRAGAEQLVRQNRAVITRPDARLHLPAVQCPVLVVCGEADQLTPLACSEEIAGLVPGAQFEVVADCGHMLTMERPEVVNALLIQWLQRWTG</sequence>
<organism evidence="2 3">
    <name type="scientific">Acidovorax soli</name>
    <dbReference type="NCBI Taxonomy" id="592050"/>
    <lineage>
        <taxon>Bacteria</taxon>
        <taxon>Pseudomonadati</taxon>
        <taxon>Pseudomonadota</taxon>
        <taxon>Betaproteobacteria</taxon>
        <taxon>Burkholderiales</taxon>
        <taxon>Comamonadaceae</taxon>
        <taxon>Acidovorax</taxon>
    </lineage>
</organism>
<keyword evidence="3" id="KW-1185">Reference proteome</keyword>
<gene>
    <name evidence="2" type="ORF">HNP48_002818</name>
</gene>
<dbReference type="PANTHER" id="PTHR43689:SF8">
    <property type="entry name" value="ALPHA_BETA-HYDROLASES SUPERFAMILY PROTEIN"/>
    <property type="match status" value="1"/>
</dbReference>
<dbReference type="Proteomes" id="UP000575083">
    <property type="component" value="Unassembled WGS sequence"/>
</dbReference>
<dbReference type="RefSeq" id="WP_260420224.1">
    <property type="nucleotide sequence ID" value="NZ_JACHLK010000004.1"/>
</dbReference>
<evidence type="ECO:0000259" key="1">
    <source>
        <dbReference type="Pfam" id="PF12697"/>
    </source>
</evidence>
<dbReference type="PRINTS" id="PR00111">
    <property type="entry name" value="ABHYDROLASE"/>
</dbReference>
<dbReference type="Pfam" id="PF12697">
    <property type="entry name" value="Abhydrolase_6"/>
    <property type="match status" value="1"/>
</dbReference>
<proteinExistence type="predicted"/>
<evidence type="ECO:0000313" key="2">
    <source>
        <dbReference type="EMBL" id="MBB6560146.1"/>
    </source>
</evidence>
<dbReference type="EMBL" id="JACHLK010000004">
    <property type="protein sequence ID" value="MBB6560146.1"/>
    <property type="molecule type" value="Genomic_DNA"/>
</dbReference>
<dbReference type="InterPro" id="IPR029058">
    <property type="entry name" value="AB_hydrolase_fold"/>
</dbReference>
<dbReference type="AlphaFoldDB" id="A0A7X0U9G9"/>
<dbReference type="InterPro" id="IPR000073">
    <property type="entry name" value="AB_hydrolase_1"/>
</dbReference>
<protein>
    <submittedName>
        <fullName evidence="2">Pimeloyl-ACP methyl ester carboxylesterase</fullName>
    </submittedName>
</protein>
<dbReference type="Gene3D" id="3.40.50.1820">
    <property type="entry name" value="alpha/beta hydrolase"/>
    <property type="match status" value="1"/>
</dbReference>
<reference evidence="2 3" key="1">
    <citation type="submission" date="2020-08" db="EMBL/GenBank/DDBJ databases">
        <title>Functional genomics of gut bacteria from endangered species of beetles.</title>
        <authorList>
            <person name="Carlos-Shanley C."/>
        </authorList>
    </citation>
    <scope>NUCLEOTIDE SEQUENCE [LARGE SCALE GENOMIC DNA]</scope>
    <source>
        <strain evidence="2 3">S00198</strain>
    </source>
</reference>
<accession>A0A7X0U9G9</accession>
<evidence type="ECO:0000313" key="3">
    <source>
        <dbReference type="Proteomes" id="UP000575083"/>
    </source>
</evidence>
<dbReference type="PANTHER" id="PTHR43689">
    <property type="entry name" value="HYDROLASE"/>
    <property type="match status" value="1"/>
</dbReference>
<feature type="domain" description="AB hydrolase-1" evidence="1">
    <location>
        <begin position="13"/>
        <end position="234"/>
    </location>
</feature>
<comment type="caution">
    <text evidence="2">The sequence shown here is derived from an EMBL/GenBank/DDBJ whole genome shotgun (WGS) entry which is preliminary data.</text>
</comment>